<dbReference type="STRING" id="576137.A0A1L7WQ48"/>
<dbReference type="InterPro" id="IPR009571">
    <property type="entry name" value="SUR7/Rim9-like_fungi"/>
</dbReference>
<dbReference type="Proteomes" id="UP000184330">
    <property type="component" value="Unassembled WGS sequence"/>
</dbReference>
<sequence length="250" mass="26905">MANITQVGSKIFAYALIIPLLLFYTLLLSGCVSNSPGIPNLHLVQIEVDDETKVRVGYYGICAIGIDNTDCIASAFSSNSSISEKFQKSLRGQSLSQDSLNEAIKLQAKVFLNVFAIAGFLLLLSLIFELFRIYSTKRNRKTAPVPSTIRRQNFYRQFSLALAWASSAFMFAAAAANTQTGRGLKQTSAGTISPGQASLALHWAAWSVSLLFSFGLTMFHRGRSGVASKAGPSFDQGLTSDAAPMGIVTA</sequence>
<gene>
    <name evidence="2" type="ORF">PAC_04784</name>
</gene>
<dbReference type="EMBL" id="FJOG01000005">
    <property type="protein sequence ID" value="CZR54899.1"/>
    <property type="molecule type" value="Genomic_DNA"/>
</dbReference>
<protein>
    <recommendedName>
        <fullName evidence="4">Ca2+ regulator and membrane fusion protein Fig1-domain-containing protein</fullName>
    </recommendedName>
</protein>
<evidence type="ECO:0008006" key="4">
    <source>
        <dbReference type="Google" id="ProtNLM"/>
    </source>
</evidence>
<dbReference type="Pfam" id="PF06687">
    <property type="entry name" value="SUR7"/>
    <property type="match status" value="1"/>
</dbReference>
<organism evidence="2 3">
    <name type="scientific">Phialocephala subalpina</name>
    <dbReference type="NCBI Taxonomy" id="576137"/>
    <lineage>
        <taxon>Eukaryota</taxon>
        <taxon>Fungi</taxon>
        <taxon>Dikarya</taxon>
        <taxon>Ascomycota</taxon>
        <taxon>Pezizomycotina</taxon>
        <taxon>Leotiomycetes</taxon>
        <taxon>Helotiales</taxon>
        <taxon>Mollisiaceae</taxon>
        <taxon>Phialocephala</taxon>
        <taxon>Phialocephala fortinii species complex</taxon>
    </lineage>
</organism>
<feature type="transmembrane region" description="Helical" evidence="1">
    <location>
        <begin position="158"/>
        <end position="177"/>
    </location>
</feature>
<reference evidence="2 3" key="1">
    <citation type="submission" date="2016-03" db="EMBL/GenBank/DDBJ databases">
        <authorList>
            <person name="Ploux O."/>
        </authorList>
    </citation>
    <scope>NUCLEOTIDE SEQUENCE [LARGE SCALE GENOMIC DNA]</scope>
    <source>
        <strain evidence="2 3">UAMH 11012</strain>
    </source>
</reference>
<feature type="transmembrane region" description="Helical" evidence="1">
    <location>
        <begin position="110"/>
        <end position="131"/>
    </location>
</feature>
<evidence type="ECO:0000313" key="3">
    <source>
        <dbReference type="Proteomes" id="UP000184330"/>
    </source>
</evidence>
<evidence type="ECO:0000313" key="2">
    <source>
        <dbReference type="EMBL" id="CZR54899.1"/>
    </source>
</evidence>
<keyword evidence="1" id="KW-0812">Transmembrane</keyword>
<dbReference type="AlphaFoldDB" id="A0A1L7WQ48"/>
<dbReference type="OrthoDB" id="3524679at2759"/>
<dbReference type="GO" id="GO:0005886">
    <property type="term" value="C:plasma membrane"/>
    <property type="evidence" value="ECO:0007669"/>
    <property type="project" value="InterPro"/>
</dbReference>
<name>A0A1L7WQ48_9HELO</name>
<keyword evidence="1" id="KW-0472">Membrane</keyword>
<proteinExistence type="predicted"/>
<accession>A0A1L7WQ48</accession>
<feature type="transmembrane region" description="Helical" evidence="1">
    <location>
        <begin position="197"/>
        <end position="219"/>
    </location>
</feature>
<keyword evidence="3" id="KW-1185">Reference proteome</keyword>
<evidence type="ECO:0000256" key="1">
    <source>
        <dbReference type="SAM" id="Phobius"/>
    </source>
</evidence>
<feature type="transmembrane region" description="Helical" evidence="1">
    <location>
        <begin position="12"/>
        <end position="30"/>
    </location>
</feature>
<keyword evidence="1" id="KW-1133">Transmembrane helix</keyword>